<dbReference type="Proteomes" id="UP000030706">
    <property type="component" value="Unassembled WGS sequence"/>
</dbReference>
<name>A0A074XR33_AURPU</name>
<dbReference type="OrthoDB" id="3847118at2759"/>
<protein>
    <submittedName>
        <fullName evidence="1">Uncharacterized protein</fullName>
    </submittedName>
</protein>
<proteinExistence type="predicted"/>
<dbReference type="AlphaFoldDB" id="A0A074XR33"/>
<accession>A0A074XR33</accession>
<evidence type="ECO:0000313" key="1">
    <source>
        <dbReference type="EMBL" id="KEQ84452.1"/>
    </source>
</evidence>
<dbReference type="GeneID" id="40750092"/>
<dbReference type="RefSeq" id="XP_029760639.1">
    <property type="nucleotide sequence ID" value="XM_029907786.1"/>
</dbReference>
<dbReference type="HOGENOM" id="CLU_773806_0_0_1"/>
<gene>
    <name evidence="1" type="ORF">M438DRAFT_365353</name>
</gene>
<evidence type="ECO:0000313" key="2">
    <source>
        <dbReference type="Proteomes" id="UP000030706"/>
    </source>
</evidence>
<keyword evidence="2" id="KW-1185">Reference proteome</keyword>
<reference evidence="1 2" key="1">
    <citation type="journal article" date="2014" name="BMC Genomics">
        <title>Genome sequencing of four Aureobasidium pullulans varieties: biotechnological potential, stress tolerance, and description of new species.</title>
        <authorList>
            <person name="Gostin Ar C."/>
            <person name="Ohm R.A."/>
            <person name="Kogej T."/>
            <person name="Sonjak S."/>
            <person name="Turk M."/>
            <person name="Zajc J."/>
            <person name="Zalar P."/>
            <person name="Grube M."/>
            <person name="Sun H."/>
            <person name="Han J."/>
            <person name="Sharma A."/>
            <person name="Chiniquy J."/>
            <person name="Ngan C.Y."/>
            <person name="Lipzen A."/>
            <person name="Barry K."/>
            <person name="Grigoriev I.V."/>
            <person name="Gunde-Cimerman N."/>
        </authorList>
    </citation>
    <scope>NUCLEOTIDE SEQUENCE [LARGE SCALE GENOMIC DNA]</scope>
    <source>
        <strain evidence="1 2">EXF-150</strain>
    </source>
</reference>
<sequence length="369" mass="42113">MSLLDRIDALPAEMIHNIFKHYWDLSSEVTMYQLDMMPRDTFSVSYNRESLDLGRRADPASPYNKRIALNPKRTRQNTRTHPMLSRMVVSFASIDQIIAFERNPSLVKQFPMSALTYTLLLPNHPNIRMHSLLALLKRNPARESDDIAALSRALDTTSIDFATKQPSRLPVPNRLNEQSLHFETATDLNNFLYADMSRVLQMESFSFGCTPSDQCALDVLKFLFWSMQTHESCICGAKEVYLIAHTKQYSTGVTDVDSQTGPLLGVVIRLTEHPINNPLPLLVSRYPVRRALFALEELSLDASEAMSNQDMVDLGQVQSLRPKVHWPPKYISYNAQDQKRLKSYLNKLTRIAGTRLIWEYTGSSRMAAQ</sequence>
<organism evidence="1 2">
    <name type="scientific">Aureobasidium pullulans EXF-150</name>
    <dbReference type="NCBI Taxonomy" id="1043002"/>
    <lineage>
        <taxon>Eukaryota</taxon>
        <taxon>Fungi</taxon>
        <taxon>Dikarya</taxon>
        <taxon>Ascomycota</taxon>
        <taxon>Pezizomycotina</taxon>
        <taxon>Dothideomycetes</taxon>
        <taxon>Dothideomycetidae</taxon>
        <taxon>Dothideales</taxon>
        <taxon>Saccotheciaceae</taxon>
        <taxon>Aureobasidium</taxon>
    </lineage>
</organism>
<dbReference type="EMBL" id="KL584982">
    <property type="protein sequence ID" value="KEQ84452.1"/>
    <property type="molecule type" value="Genomic_DNA"/>
</dbReference>